<dbReference type="PROSITE" id="PS50948">
    <property type="entry name" value="PAN"/>
    <property type="match status" value="1"/>
</dbReference>
<keyword evidence="3" id="KW-1185">Reference proteome</keyword>
<organism evidence="2 3">
    <name type="scientific">Ancylostoma ceylanicum</name>
    <dbReference type="NCBI Taxonomy" id="53326"/>
    <lineage>
        <taxon>Eukaryota</taxon>
        <taxon>Metazoa</taxon>
        <taxon>Ecdysozoa</taxon>
        <taxon>Nematoda</taxon>
        <taxon>Chromadorea</taxon>
        <taxon>Rhabditida</taxon>
        <taxon>Rhabditina</taxon>
        <taxon>Rhabditomorpha</taxon>
        <taxon>Strongyloidea</taxon>
        <taxon>Ancylostomatidae</taxon>
        <taxon>Ancylostomatinae</taxon>
        <taxon>Ancylostoma</taxon>
    </lineage>
</organism>
<dbReference type="SMART" id="SM00473">
    <property type="entry name" value="PAN_AP"/>
    <property type="match status" value="1"/>
</dbReference>
<dbReference type="OrthoDB" id="5785423at2759"/>
<protein>
    <recommendedName>
        <fullName evidence="1">Apple domain-containing protein</fullName>
    </recommendedName>
</protein>
<comment type="caution">
    <text evidence="2">The sequence shown here is derived from an EMBL/GenBank/DDBJ whole genome shotgun (WGS) entry which is preliminary data.</text>
</comment>
<gene>
    <name evidence="2" type="primary">Acey_s0359.g3419</name>
    <name evidence="2" type="synonym">Acey-B0361.9</name>
    <name evidence="2" type="ORF">Y032_0359g3419</name>
</gene>
<dbReference type="SUPFAM" id="SSF57414">
    <property type="entry name" value="Hairpin loop containing domain-like"/>
    <property type="match status" value="1"/>
</dbReference>
<accession>A0A016RWJ5</accession>
<evidence type="ECO:0000313" key="2">
    <source>
        <dbReference type="EMBL" id="EYB82462.1"/>
    </source>
</evidence>
<evidence type="ECO:0000313" key="3">
    <source>
        <dbReference type="Proteomes" id="UP000024635"/>
    </source>
</evidence>
<dbReference type="Pfam" id="PF00024">
    <property type="entry name" value="PAN_1"/>
    <property type="match status" value="1"/>
</dbReference>
<name>A0A016RWJ5_9BILA</name>
<reference evidence="3" key="1">
    <citation type="journal article" date="2015" name="Nat. Genet.">
        <title>The genome and transcriptome of the zoonotic hookworm Ancylostoma ceylanicum identify infection-specific gene families.</title>
        <authorList>
            <person name="Schwarz E.M."/>
            <person name="Hu Y."/>
            <person name="Antoshechkin I."/>
            <person name="Miller M.M."/>
            <person name="Sternberg P.W."/>
            <person name="Aroian R.V."/>
        </authorList>
    </citation>
    <scope>NUCLEOTIDE SEQUENCE</scope>
    <source>
        <strain evidence="3">HY135</strain>
    </source>
</reference>
<sequence>MIVFVRRLMGGVGGTRGGTRRTRRCSFAVNASPKMWQVTLSYVVLLVPLVSSTTEWWGDLRAHLNPSRTPAFYDVTYDETECPLGLRSDAIPEYVYFGTMMATMSVNEHDECLQKCAEKPRCKAVNYFHPFAYQKKAFCELLSETQRDNPRLMRPFRLATYFENIRCRESEETEDAVDIIQKPAPIHEKKLEMNSLMKKLTTKVNEFNSGFRAAR</sequence>
<dbReference type="Proteomes" id="UP000024635">
    <property type="component" value="Unassembled WGS sequence"/>
</dbReference>
<dbReference type="Gene3D" id="3.50.4.10">
    <property type="entry name" value="Hepatocyte Growth Factor"/>
    <property type="match status" value="1"/>
</dbReference>
<feature type="domain" description="Apple" evidence="1">
    <location>
        <begin position="82"/>
        <end position="167"/>
    </location>
</feature>
<proteinExistence type="predicted"/>
<evidence type="ECO:0000259" key="1">
    <source>
        <dbReference type="PROSITE" id="PS50948"/>
    </source>
</evidence>
<dbReference type="AlphaFoldDB" id="A0A016RWJ5"/>
<dbReference type="InterPro" id="IPR003609">
    <property type="entry name" value="Pan_app"/>
</dbReference>
<dbReference type="EMBL" id="JARK01001695">
    <property type="protein sequence ID" value="EYB82462.1"/>
    <property type="molecule type" value="Genomic_DNA"/>
</dbReference>